<proteinExistence type="predicted"/>
<dbReference type="Proteomes" id="UP000809789">
    <property type="component" value="Unassembled WGS sequence"/>
</dbReference>
<evidence type="ECO:0000259" key="3">
    <source>
        <dbReference type="Pfam" id="PF00501"/>
    </source>
</evidence>
<dbReference type="InterPro" id="IPR000873">
    <property type="entry name" value="AMP-dep_synth/lig_dom"/>
</dbReference>
<dbReference type="EMBL" id="JAESVG020000007">
    <property type="protein sequence ID" value="KAG8625935.1"/>
    <property type="molecule type" value="Genomic_DNA"/>
</dbReference>
<protein>
    <recommendedName>
        <fullName evidence="3">AMP-dependent synthetase/ligase domain-containing protein</fullName>
    </recommendedName>
</protein>
<dbReference type="OrthoDB" id="429813at2759"/>
<reference evidence="4" key="1">
    <citation type="submission" date="2021-07" db="EMBL/GenBank/DDBJ databases">
        <title>Elsinoe batatas strain:CRI-CJ2 Genome sequencing and assembly.</title>
        <authorList>
            <person name="Huang L."/>
        </authorList>
    </citation>
    <scope>NUCLEOTIDE SEQUENCE</scope>
    <source>
        <strain evidence="4">CRI-CJ2</strain>
    </source>
</reference>
<comment type="caution">
    <text evidence="4">The sequence shown here is derived from an EMBL/GenBank/DDBJ whole genome shotgun (WGS) entry which is preliminary data.</text>
</comment>
<evidence type="ECO:0000256" key="2">
    <source>
        <dbReference type="ARBA" id="ARBA00022553"/>
    </source>
</evidence>
<dbReference type="AlphaFoldDB" id="A0A8K0PBM1"/>
<keyword evidence="1" id="KW-0596">Phosphopantetheine</keyword>
<feature type="domain" description="AMP-dependent synthetase/ligase" evidence="3">
    <location>
        <begin position="44"/>
        <end position="369"/>
    </location>
</feature>
<organism evidence="4 5">
    <name type="scientific">Elsinoe batatas</name>
    <dbReference type="NCBI Taxonomy" id="2601811"/>
    <lineage>
        <taxon>Eukaryota</taxon>
        <taxon>Fungi</taxon>
        <taxon>Dikarya</taxon>
        <taxon>Ascomycota</taxon>
        <taxon>Pezizomycotina</taxon>
        <taxon>Dothideomycetes</taxon>
        <taxon>Dothideomycetidae</taxon>
        <taxon>Myriangiales</taxon>
        <taxon>Elsinoaceae</taxon>
        <taxon>Elsinoe</taxon>
    </lineage>
</organism>
<dbReference type="PANTHER" id="PTHR43439:SF2">
    <property type="entry name" value="ENZYME, PUTATIVE (JCVI)-RELATED"/>
    <property type="match status" value="1"/>
</dbReference>
<accession>A0A8K0PBM1</accession>
<gene>
    <name evidence="4" type="ORF">KVT40_006336</name>
</gene>
<evidence type="ECO:0000313" key="4">
    <source>
        <dbReference type="EMBL" id="KAG8625935.1"/>
    </source>
</evidence>
<evidence type="ECO:0000256" key="1">
    <source>
        <dbReference type="ARBA" id="ARBA00022450"/>
    </source>
</evidence>
<keyword evidence="5" id="KW-1185">Reference proteome</keyword>
<dbReference type="Pfam" id="PF23562">
    <property type="entry name" value="AMP-binding_C_3"/>
    <property type="match status" value="1"/>
</dbReference>
<dbReference type="Pfam" id="PF00501">
    <property type="entry name" value="AMP-binding"/>
    <property type="match status" value="1"/>
</dbReference>
<dbReference type="SUPFAM" id="SSF56801">
    <property type="entry name" value="Acetyl-CoA synthetase-like"/>
    <property type="match status" value="1"/>
</dbReference>
<dbReference type="InterPro" id="IPR051414">
    <property type="entry name" value="Adenylate-forming_Reductase"/>
</dbReference>
<evidence type="ECO:0000313" key="5">
    <source>
        <dbReference type="Proteomes" id="UP000809789"/>
    </source>
</evidence>
<dbReference type="InterPro" id="IPR042099">
    <property type="entry name" value="ANL_N_sf"/>
</dbReference>
<name>A0A8K0PBM1_9PEZI</name>
<keyword evidence="2" id="KW-0597">Phosphoprotein</keyword>
<dbReference type="PANTHER" id="PTHR43439">
    <property type="entry name" value="PHENYLACETATE-COENZYME A LIGASE"/>
    <property type="match status" value="1"/>
</dbReference>
<dbReference type="Gene3D" id="3.40.50.12780">
    <property type="entry name" value="N-terminal domain of ligase-like"/>
    <property type="match status" value="1"/>
</dbReference>
<sequence>MNSKRGAEEANNNGANVSVMMFVPVTTDLAQEQYGRRLLNALIDHRARESPDWEYLLDPKTDDVADGFRHFRYGELASAISIMAYWLDETLGSLPQSADARETIAYIGPNDLRYIFLLLAAERTNRQLLVPLMQNSAEAQGRLLDSTDTQAVLSTDSHKHHWDWVLSTRGHIKSFVLPGLDHFYEQSTRRYPYCKNYEDVKNEACYIIQTSGTTGRFDENVYKVATLPLEQRPASSFGLEPHTRINTMPYSWTVGIIISLIIPLFSNTVSIVLPASTPFPVPTETVETVLRLNPSVDVGLHIPETIRRLLLTEAGTAHLKGLDQLIFVGAPLDQQVGDMLAQYTRVTNLIGSTETGGSYPCLVQPDPKDWAWLRLDLDNNGWSLENFTDDLYELAVKKDPARLLPGFLLHPDRDILRTGDLFQEHPDPAKKGYWRVAGRVDDFVKLRSMTKFNAIQIEMMLNEDREIERSVVGGADRPVPFVILQPAKQWESKEAAIEGMWKGVEKANAKIDGEVRLRREMVIVADSERKIEVTQNETRERRKAIEMYARKIEDLYTRLQVGAAMPL</sequence>